<dbReference type="HAMAP" id="MF_00244">
    <property type="entry name" value="NaMN_adenylyltr"/>
    <property type="match status" value="1"/>
</dbReference>
<evidence type="ECO:0000256" key="3">
    <source>
        <dbReference type="ARBA" id="ARBA00009014"/>
    </source>
</evidence>
<comment type="similarity">
    <text evidence="3 11">Belongs to the NadD family.</text>
</comment>
<dbReference type="InterPro" id="IPR005248">
    <property type="entry name" value="NadD/NMNAT"/>
</dbReference>
<feature type="domain" description="Cytidyltransferase-like" evidence="12">
    <location>
        <begin position="6"/>
        <end position="184"/>
    </location>
</feature>
<comment type="catalytic activity">
    <reaction evidence="10 11">
        <text>nicotinate beta-D-ribonucleotide + ATP + H(+) = deamido-NAD(+) + diphosphate</text>
        <dbReference type="Rhea" id="RHEA:22860"/>
        <dbReference type="ChEBI" id="CHEBI:15378"/>
        <dbReference type="ChEBI" id="CHEBI:30616"/>
        <dbReference type="ChEBI" id="CHEBI:33019"/>
        <dbReference type="ChEBI" id="CHEBI:57502"/>
        <dbReference type="ChEBI" id="CHEBI:58437"/>
        <dbReference type="EC" id="2.7.7.18"/>
    </reaction>
</comment>
<evidence type="ECO:0000313" key="14">
    <source>
        <dbReference type="Proteomes" id="UP000295531"/>
    </source>
</evidence>
<evidence type="ECO:0000256" key="1">
    <source>
        <dbReference type="ARBA" id="ARBA00002324"/>
    </source>
</evidence>
<sequence length="210" mass="23803">MSIRALFGGTFDPIHQGHIDTALALLDELNIDALHLMPNSVPPHRPQPAATAAQRLEMVKLACNTDKRLVAEDFELRSQQPSYTVKTLQNFKQQYPQDTLLFVMGMDSLVSLDSWYQWQQLTDLAHLVVMPRPGYELAQASEALGHYIKQHQCQQPGHLHQQSEGYIYLANTPLRDISATAIRNGLHTKNHHDTVPAAVAEYIEQQQLYR</sequence>
<dbReference type="SUPFAM" id="SSF52374">
    <property type="entry name" value="Nucleotidylyl transferase"/>
    <property type="match status" value="1"/>
</dbReference>
<accession>A0A4R6PKR3</accession>
<evidence type="ECO:0000256" key="11">
    <source>
        <dbReference type="HAMAP-Rule" id="MF_00244"/>
    </source>
</evidence>
<evidence type="ECO:0000256" key="5">
    <source>
        <dbReference type="ARBA" id="ARBA00022679"/>
    </source>
</evidence>
<evidence type="ECO:0000256" key="10">
    <source>
        <dbReference type="ARBA" id="ARBA00048721"/>
    </source>
</evidence>
<keyword evidence="8 11" id="KW-0067">ATP-binding</keyword>
<dbReference type="InterPro" id="IPR014729">
    <property type="entry name" value="Rossmann-like_a/b/a_fold"/>
</dbReference>
<comment type="caution">
    <text evidence="13">The sequence shown here is derived from an EMBL/GenBank/DDBJ whole genome shotgun (WGS) entry which is preliminary data.</text>
</comment>
<proteinExistence type="inferred from homology"/>
<dbReference type="EMBL" id="SNXI01000004">
    <property type="protein sequence ID" value="TDP39028.1"/>
    <property type="molecule type" value="Genomic_DNA"/>
</dbReference>
<dbReference type="NCBIfam" id="TIGR00125">
    <property type="entry name" value="cyt_tran_rel"/>
    <property type="match status" value="1"/>
</dbReference>
<keyword evidence="4 11" id="KW-0662">Pyridine nucleotide biosynthesis</keyword>
<dbReference type="GO" id="GO:0009435">
    <property type="term" value="P:NAD+ biosynthetic process"/>
    <property type="evidence" value="ECO:0007669"/>
    <property type="project" value="UniProtKB-UniRule"/>
</dbReference>
<dbReference type="PANTHER" id="PTHR39321:SF3">
    <property type="entry name" value="PHOSPHOPANTETHEINE ADENYLYLTRANSFERASE"/>
    <property type="match status" value="1"/>
</dbReference>
<dbReference type="InterPro" id="IPR004821">
    <property type="entry name" value="Cyt_trans-like"/>
</dbReference>
<evidence type="ECO:0000259" key="12">
    <source>
        <dbReference type="Pfam" id="PF01467"/>
    </source>
</evidence>
<evidence type="ECO:0000256" key="8">
    <source>
        <dbReference type="ARBA" id="ARBA00022840"/>
    </source>
</evidence>
<reference evidence="13 14" key="1">
    <citation type="submission" date="2019-03" db="EMBL/GenBank/DDBJ databases">
        <title>Freshwater and sediment microbial communities from various areas in North America, analyzing microbe dynamics in response to fracking.</title>
        <authorList>
            <person name="Lamendella R."/>
        </authorList>
    </citation>
    <scope>NUCLEOTIDE SEQUENCE [LARGE SCALE GENOMIC DNA]</scope>
    <source>
        <strain evidence="13 14">18_TX</strain>
    </source>
</reference>
<keyword evidence="6 11" id="KW-0548">Nucleotidyltransferase</keyword>
<gene>
    <name evidence="11" type="primary">nadD</name>
    <name evidence="13" type="ORF">DEU29_104135</name>
</gene>
<keyword evidence="7 11" id="KW-0547">Nucleotide-binding</keyword>
<evidence type="ECO:0000256" key="4">
    <source>
        <dbReference type="ARBA" id="ARBA00022642"/>
    </source>
</evidence>
<protein>
    <recommendedName>
        <fullName evidence="11">Probable nicotinate-nucleotide adenylyltransferase</fullName>
        <ecNumber evidence="11">2.7.7.18</ecNumber>
    </recommendedName>
    <alternativeName>
        <fullName evidence="11">Deamido-NAD(+) diphosphorylase</fullName>
    </alternativeName>
    <alternativeName>
        <fullName evidence="11">Deamido-NAD(+) pyrophosphorylase</fullName>
    </alternativeName>
    <alternativeName>
        <fullName evidence="11">Nicotinate mononucleotide adenylyltransferase</fullName>
        <shortName evidence="11">NaMN adenylyltransferase</shortName>
    </alternativeName>
</protein>
<dbReference type="GO" id="GO:0005524">
    <property type="term" value="F:ATP binding"/>
    <property type="evidence" value="ECO:0007669"/>
    <property type="project" value="UniProtKB-KW"/>
</dbReference>
<dbReference type="Pfam" id="PF01467">
    <property type="entry name" value="CTP_transf_like"/>
    <property type="match status" value="1"/>
</dbReference>
<evidence type="ECO:0000256" key="6">
    <source>
        <dbReference type="ARBA" id="ARBA00022695"/>
    </source>
</evidence>
<keyword evidence="9 11" id="KW-0520">NAD</keyword>
<dbReference type="RefSeq" id="WP_133539132.1">
    <property type="nucleotide sequence ID" value="NZ_SNXI01000004.1"/>
</dbReference>
<dbReference type="NCBIfam" id="NF000839">
    <property type="entry name" value="PRK00071.1-1"/>
    <property type="match status" value="1"/>
</dbReference>
<evidence type="ECO:0000313" key="13">
    <source>
        <dbReference type="EMBL" id="TDP39028.1"/>
    </source>
</evidence>
<dbReference type="NCBIfam" id="TIGR00482">
    <property type="entry name" value="nicotinate (nicotinamide) nucleotide adenylyltransferase"/>
    <property type="match status" value="1"/>
</dbReference>
<organism evidence="13 14">
    <name type="scientific">Idiomarina aquatica</name>
    <dbReference type="NCBI Taxonomy" id="1327752"/>
    <lineage>
        <taxon>Bacteria</taxon>
        <taxon>Pseudomonadati</taxon>
        <taxon>Pseudomonadota</taxon>
        <taxon>Gammaproteobacteria</taxon>
        <taxon>Alteromonadales</taxon>
        <taxon>Idiomarinaceae</taxon>
        <taxon>Idiomarina</taxon>
    </lineage>
</organism>
<dbReference type="Gene3D" id="3.40.50.620">
    <property type="entry name" value="HUPs"/>
    <property type="match status" value="1"/>
</dbReference>
<dbReference type="Proteomes" id="UP000295531">
    <property type="component" value="Unassembled WGS sequence"/>
</dbReference>
<name>A0A4R6PKR3_9GAMM</name>
<evidence type="ECO:0000256" key="2">
    <source>
        <dbReference type="ARBA" id="ARBA00005019"/>
    </source>
</evidence>
<keyword evidence="5 11" id="KW-0808">Transferase</keyword>
<dbReference type="PANTHER" id="PTHR39321">
    <property type="entry name" value="NICOTINATE-NUCLEOTIDE ADENYLYLTRANSFERASE-RELATED"/>
    <property type="match status" value="1"/>
</dbReference>
<evidence type="ECO:0000256" key="9">
    <source>
        <dbReference type="ARBA" id="ARBA00023027"/>
    </source>
</evidence>
<dbReference type="UniPathway" id="UPA00253">
    <property type="reaction ID" value="UER00332"/>
</dbReference>
<dbReference type="AlphaFoldDB" id="A0A4R6PKR3"/>
<keyword evidence="14" id="KW-1185">Reference proteome</keyword>
<evidence type="ECO:0000256" key="7">
    <source>
        <dbReference type="ARBA" id="ARBA00022741"/>
    </source>
</evidence>
<comment type="pathway">
    <text evidence="2 11">Cofactor biosynthesis; NAD(+) biosynthesis; deamido-NAD(+) from nicotinate D-ribonucleotide: step 1/1.</text>
</comment>
<dbReference type="EC" id="2.7.7.18" evidence="11"/>
<dbReference type="GO" id="GO:0004515">
    <property type="term" value="F:nicotinate-nucleotide adenylyltransferase activity"/>
    <property type="evidence" value="ECO:0007669"/>
    <property type="project" value="UniProtKB-UniRule"/>
</dbReference>
<comment type="function">
    <text evidence="1 11">Catalyzes the reversible adenylation of nicotinate mononucleotide (NaMN) to nicotinic acid adenine dinucleotide (NaAD).</text>
</comment>
<dbReference type="CDD" id="cd02165">
    <property type="entry name" value="NMNAT"/>
    <property type="match status" value="1"/>
</dbReference>
<dbReference type="OrthoDB" id="5295945at2"/>